<organism evidence="4">
    <name type="scientific">Naegleria gruberi</name>
    <name type="common">Amoeba</name>
    <dbReference type="NCBI Taxonomy" id="5762"/>
    <lineage>
        <taxon>Eukaryota</taxon>
        <taxon>Discoba</taxon>
        <taxon>Heterolobosea</taxon>
        <taxon>Tetramitia</taxon>
        <taxon>Eutetramitia</taxon>
        <taxon>Vahlkampfiidae</taxon>
        <taxon>Naegleria</taxon>
    </lineage>
</organism>
<dbReference type="EMBL" id="GG739138">
    <property type="protein sequence ID" value="EFC35576.1"/>
    <property type="molecule type" value="Genomic_DNA"/>
</dbReference>
<evidence type="ECO:0000313" key="3">
    <source>
        <dbReference type="EMBL" id="EFC35576.1"/>
    </source>
</evidence>
<reference evidence="3 4" key="1">
    <citation type="journal article" date="2010" name="Cell">
        <title>The genome of Naegleria gruberi illuminates early eukaryotic versatility.</title>
        <authorList>
            <person name="Fritz-Laylin L.K."/>
            <person name="Prochnik S.E."/>
            <person name="Ginger M.L."/>
            <person name="Dacks J.B."/>
            <person name="Carpenter M.L."/>
            <person name="Field M.C."/>
            <person name="Kuo A."/>
            <person name="Paredez A."/>
            <person name="Chapman J."/>
            <person name="Pham J."/>
            <person name="Shu S."/>
            <person name="Neupane R."/>
            <person name="Cipriano M."/>
            <person name="Mancuso J."/>
            <person name="Tu H."/>
            <person name="Salamov A."/>
            <person name="Lindquist E."/>
            <person name="Shapiro H."/>
            <person name="Lucas S."/>
            <person name="Grigoriev I.V."/>
            <person name="Cande W.Z."/>
            <person name="Fulton C."/>
            <person name="Rokhsar D.S."/>
            <person name="Dawson S.C."/>
        </authorList>
    </citation>
    <scope>NUCLEOTIDE SEQUENCE [LARGE SCALE GENOMIC DNA]</scope>
    <source>
        <strain evidence="3 4">NEG-M</strain>
    </source>
</reference>
<dbReference type="AlphaFoldDB" id="D2W5S6"/>
<dbReference type="Proteomes" id="UP000006671">
    <property type="component" value="Unassembled WGS sequence"/>
</dbReference>
<accession>D2W5S6</accession>
<dbReference type="VEuPathDB" id="AmoebaDB:NAEGRDRAFT_54844"/>
<proteinExistence type="predicted"/>
<dbReference type="RefSeq" id="XP_002668320.1">
    <property type="nucleotide sequence ID" value="XM_002668274.1"/>
</dbReference>
<protein>
    <submittedName>
        <fullName evidence="3">Predicted protein</fullName>
    </submittedName>
</protein>
<evidence type="ECO:0000256" key="2">
    <source>
        <dbReference type="SAM" id="MobiDB-lite"/>
    </source>
</evidence>
<keyword evidence="1" id="KW-0175">Coiled coil</keyword>
<feature type="compositionally biased region" description="Polar residues" evidence="2">
    <location>
        <begin position="80"/>
        <end position="92"/>
    </location>
</feature>
<feature type="region of interest" description="Disordered" evidence="2">
    <location>
        <begin position="126"/>
        <end position="150"/>
    </location>
</feature>
<gene>
    <name evidence="3" type="ORF">NAEGRDRAFT_54844</name>
</gene>
<sequence length="150" mass="17619">MIADIVRAKEEVEERKLAEQRQIEQALQKKKEEERIKQEELRKELAKVKVPVTNRKNHFSNRMQSRKEQFLNQSEDKENCSPQQVETNQPTVSKNVQSLDVMETISNKVVLRERPRRNTTPIMMRPQALLDNSIPASPRSLFPRQTQQVS</sequence>
<feature type="compositionally biased region" description="Basic and acidic residues" evidence="2">
    <location>
        <begin position="65"/>
        <end position="79"/>
    </location>
</feature>
<evidence type="ECO:0000256" key="1">
    <source>
        <dbReference type="SAM" id="Coils"/>
    </source>
</evidence>
<dbReference type="KEGG" id="ngr:NAEGRDRAFT_54844"/>
<dbReference type="GeneID" id="8859700"/>
<keyword evidence="4" id="KW-1185">Reference proteome</keyword>
<feature type="coiled-coil region" evidence="1">
    <location>
        <begin position="9"/>
        <end position="49"/>
    </location>
</feature>
<evidence type="ECO:0000313" key="4">
    <source>
        <dbReference type="Proteomes" id="UP000006671"/>
    </source>
</evidence>
<dbReference type="InParanoid" id="D2W5S6"/>
<name>D2W5S6_NAEGR</name>
<feature type="region of interest" description="Disordered" evidence="2">
    <location>
        <begin position="53"/>
        <end position="92"/>
    </location>
</feature>